<comment type="caution">
    <text evidence="2">The sequence shown here is derived from an EMBL/GenBank/DDBJ whole genome shotgun (WGS) entry which is preliminary data.</text>
</comment>
<accession>A0A3S1CTC8</accession>
<keyword evidence="3" id="KW-1185">Reference proteome</keyword>
<organism evidence="2 3">
    <name type="scientific">Dulcicalothrix desertica PCC 7102</name>
    <dbReference type="NCBI Taxonomy" id="232991"/>
    <lineage>
        <taxon>Bacteria</taxon>
        <taxon>Bacillati</taxon>
        <taxon>Cyanobacteriota</taxon>
        <taxon>Cyanophyceae</taxon>
        <taxon>Nostocales</taxon>
        <taxon>Calotrichaceae</taxon>
        <taxon>Dulcicalothrix</taxon>
    </lineage>
</organism>
<evidence type="ECO:0000259" key="1">
    <source>
        <dbReference type="Pfam" id="PF10047"/>
    </source>
</evidence>
<proteinExistence type="predicted"/>
<dbReference type="OrthoDB" id="9813823at2"/>
<evidence type="ECO:0000313" key="2">
    <source>
        <dbReference type="EMBL" id="RUT09008.1"/>
    </source>
</evidence>
<name>A0A3S1CTC8_9CYAN</name>
<dbReference type="AlphaFoldDB" id="A0A3S1CTC8"/>
<dbReference type="InterPro" id="IPR018739">
    <property type="entry name" value="DUF2281"/>
</dbReference>
<dbReference type="Proteomes" id="UP000271624">
    <property type="component" value="Unassembled WGS sequence"/>
</dbReference>
<sequence>MTLHEQTVSKLQELPESLVKEVSDYIDYLLWKHDSQNSFSSQESLELVNSDFSNYLSNLEDYENRLVRGEIKW</sequence>
<reference evidence="2" key="1">
    <citation type="submission" date="2018-12" db="EMBL/GenBank/DDBJ databases">
        <authorList>
            <person name="Will S."/>
            <person name="Neumann-Schaal M."/>
            <person name="Henke P."/>
        </authorList>
    </citation>
    <scope>NUCLEOTIDE SEQUENCE</scope>
    <source>
        <strain evidence="2">PCC 7102</strain>
    </source>
</reference>
<dbReference type="RefSeq" id="WP_127079578.1">
    <property type="nucleotide sequence ID" value="NZ_RSCL01000002.1"/>
</dbReference>
<feature type="domain" description="DUF2281" evidence="1">
    <location>
        <begin position="9"/>
        <end position="38"/>
    </location>
</feature>
<dbReference type="Pfam" id="PF10047">
    <property type="entry name" value="DUF2281"/>
    <property type="match status" value="1"/>
</dbReference>
<reference evidence="2" key="2">
    <citation type="journal article" date="2019" name="Genome Biol. Evol.">
        <title>Day and night: Metabolic profiles and evolutionary relationships of six axenic non-marine cyanobacteria.</title>
        <authorList>
            <person name="Will S.E."/>
            <person name="Henke P."/>
            <person name="Boedeker C."/>
            <person name="Huang S."/>
            <person name="Brinkmann H."/>
            <person name="Rohde M."/>
            <person name="Jarek M."/>
            <person name="Friedl T."/>
            <person name="Seufert S."/>
            <person name="Schumacher M."/>
            <person name="Overmann J."/>
            <person name="Neumann-Schaal M."/>
            <person name="Petersen J."/>
        </authorList>
    </citation>
    <scope>NUCLEOTIDE SEQUENCE [LARGE SCALE GENOMIC DNA]</scope>
    <source>
        <strain evidence="2">PCC 7102</strain>
    </source>
</reference>
<dbReference type="EMBL" id="RSCL01000002">
    <property type="protein sequence ID" value="RUT09008.1"/>
    <property type="molecule type" value="Genomic_DNA"/>
</dbReference>
<evidence type="ECO:0000313" key="3">
    <source>
        <dbReference type="Proteomes" id="UP000271624"/>
    </source>
</evidence>
<protein>
    <recommendedName>
        <fullName evidence="1">DUF2281 domain-containing protein</fullName>
    </recommendedName>
</protein>
<gene>
    <name evidence="2" type="ORF">DSM106972_010610</name>
</gene>